<dbReference type="AlphaFoldDB" id="A0AAJ0CUB3"/>
<dbReference type="InterPro" id="IPR041157">
    <property type="entry name" value="PUD1/2"/>
</dbReference>
<proteinExistence type="predicted"/>
<dbReference type="EMBL" id="JASWJB010000035">
    <property type="protein sequence ID" value="KAK2608591.1"/>
    <property type="molecule type" value="Genomic_DNA"/>
</dbReference>
<evidence type="ECO:0000259" key="1">
    <source>
        <dbReference type="Pfam" id="PF18457"/>
    </source>
</evidence>
<reference evidence="2" key="1">
    <citation type="submission" date="2023-06" db="EMBL/GenBank/DDBJ databases">
        <title>Conoideocrella luteorostrata (Hypocreales: Clavicipitaceae), a potential biocontrol fungus for elongate hemlock scale in United States Christmas tree production areas.</title>
        <authorList>
            <person name="Barrett H."/>
            <person name="Lovett B."/>
            <person name="Macias A.M."/>
            <person name="Stajich J.E."/>
            <person name="Kasson M.T."/>
        </authorList>
    </citation>
    <scope>NUCLEOTIDE SEQUENCE</scope>
    <source>
        <strain evidence="2">ARSEF 14590</strain>
    </source>
</reference>
<protein>
    <recommendedName>
        <fullName evidence="1">Up-regulated in Daf-2 domain-containing protein</fullName>
    </recommendedName>
</protein>
<feature type="domain" description="Up-regulated in Daf-2" evidence="1">
    <location>
        <begin position="10"/>
        <end position="187"/>
    </location>
</feature>
<dbReference type="Gene3D" id="2.60.40.3820">
    <property type="match status" value="1"/>
</dbReference>
<evidence type="ECO:0000313" key="2">
    <source>
        <dbReference type="EMBL" id="KAK2608591.1"/>
    </source>
</evidence>
<dbReference type="Pfam" id="PF18457">
    <property type="entry name" value="PUD1_2"/>
    <property type="match status" value="1"/>
</dbReference>
<keyword evidence="3" id="KW-1185">Reference proteome</keyword>
<dbReference type="Proteomes" id="UP001251528">
    <property type="component" value="Unassembled WGS sequence"/>
</dbReference>
<accession>A0AAJ0CUB3</accession>
<sequence length="210" mass="23718">MASAIITKRTEYTAYIQIRNNLELPIYNLTVAHVVRMQPVYKKTWSQLAPSKLSSKKEVNFETVSVFDDKWQIEFVSQDQRMLCFSKPVEVDVLSQKAAFLSYQAKRFRATTECAGDYSARIDACRQLLSMTDLKCHNTLEVPIMDYSSLHTHNLKEEDAGKVTKIELNKDGSVRFISESDLSETSFACLSVSPAGKSFHVKDGAQLEGC</sequence>
<gene>
    <name evidence="2" type="ORF">QQS21_002817</name>
</gene>
<comment type="caution">
    <text evidence="2">The sequence shown here is derived from an EMBL/GenBank/DDBJ whole genome shotgun (WGS) entry which is preliminary data.</text>
</comment>
<name>A0AAJ0CUB3_9HYPO</name>
<organism evidence="2 3">
    <name type="scientific">Conoideocrella luteorostrata</name>
    <dbReference type="NCBI Taxonomy" id="1105319"/>
    <lineage>
        <taxon>Eukaryota</taxon>
        <taxon>Fungi</taxon>
        <taxon>Dikarya</taxon>
        <taxon>Ascomycota</taxon>
        <taxon>Pezizomycotina</taxon>
        <taxon>Sordariomycetes</taxon>
        <taxon>Hypocreomycetidae</taxon>
        <taxon>Hypocreales</taxon>
        <taxon>Clavicipitaceae</taxon>
        <taxon>Conoideocrella</taxon>
    </lineage>
</organism>
<evidence type="ECO:0000313" key="3">
    <source>
        <dbReference type="Proteomes" id="UP001251528"/>
    </source>
</evidence>